<evidence type="ECO:0000313" key="1">
    <source>
        <dbReference type="EMBL" id="AIE98119.1"/>
    </source>
</evidence>
<proteinExistence type="predicted"/>
<sequence>MNHTENLLAELILLKKSIDMQFSLMVKKNQYRLDDVIIFKKNLPIREKIVKSDENISDNFVYQVKAVVHEPILAKTLSSVMLGPNYKFEELEICIDGVTNNLNSVLLVVNLINSVQKKSRVELTMNIIKIIQK</sequence>
<name>A0A075G3V8_9ARCH</name>
<dbReference type="EMBL" id="KF900526">
    <property type="protein sequence ID" value="AIE98119.1"/>
    <property type="molecule type" value="Genomic_DNA"/>
</dbReference>
<protein>
    <submittedName>
        <fullName evidence="1">Uncharacterized protein</fullName>
    </submittedName>
</protein>
<reference evidence="1" key="1">
    <citation type="journal article" date="2014" name="Genome Biol. Evol.">
        <title>Pangenome evidence for extensive interdomain horizontal transfer affecting lineage core and shell genes in uncultured planktonic thaumarchaeota and euryarchaeota.</title>
        <authorList>
            <person name="Deschamps P."/>
            <person name="Zivanovic Y."/>
            <person name="Moreira D."/>
            <person name="Rodriguez-Valera F."/>
            <person name="Lopez-Garcia P."/>
        </authorList>
    </citation>
    <scope>NUCLEOTIDE SEQUENCE</scope>
</reference>
<dbReference type="AlphaFoldDB" id="A0A075G3V8"/>
<accession>A0A075G3V8</accession>
<organism evidence="1">
    <name type="scientific">uncultured marine thaumarchaeote KM3_04_D06</name>
    <dbReference type="NCBI Taxonomy" id="1455965"/>
    <lineage>
        <taxon>Archaea</taxon>
        <taxon>Nitrososphaerota</taxon>
        <taxon>environmental samples</taxon>
    </lineage>
</organism>